<comment type="subcellular location">
    <subcellularLocation>
        <location evidence="1">Cell outer membrane</location>
    </subcellularLocation>
</comment>
<reference evidence="8" key="1">
    <citation type="submission" date="2023-06" db="EMBL/GenBank/DDBJ databases">
        <title>Genomic of Agaribacillus aureum.</title>
        <authorList>
            <person name="Wang G."/>
        </authorList>
    </citation>
    <scope>NUCLEOTIDE SEQUENCE</scope>
    <source>
        <strain evidence="8">BMA12</strain>
    </source>
</reference>
<evidence type="ECO:0000256" key="5">
    <source>
        <dbReference type="ARBA" id="ARBA00023237"/>
    </source>
</evidence>
<dbReference type="Pfam" id="PF14322">
    <property type="entry name" value="SusD-like_3"/>
    <property type="match status" value="1"/>
</dbReference>
<dbReference type="InterPro" id="IPR033985">
    <property type="entry name" value="SusD-like_N"/>
</dbReference>
<feature type="domain" description="RagB/SusD" evidence="6">
    <location>
        <begin position="442"/>
        <end position="512"/>
    </location>
</feature>
<organism evidence="8 9">
    <name type="scientific">Agaribacillus aureus</name>
    <dbReference type="NCBI Taxonomy" id="3051825"/>
    <lineage>
        <taxon>Bacteria</taxon>
        <taxon>Pseudomonadati</taxon>
        <taxon>Bacteroidota</taxon>
        <taxon>Cytophagia</taxon>
        <taxon>Cytophagales</taxon>
        <taxon>Splendidivirgaceae</taxon>
        <taxon>Agaribacillus</taxon>
    </lineage>
</organism>
<protein>
    <submittedName>
        <fullName evidence="8">RagB/SusD family nutrient uptake outer membrane protein</fullName>
    </submittedName>
</protein>
<evidence type="ECO:0000259" key="6">
    <source>
        <dbReference type="Pfam" id="PF07980"/>
    </source>
</evidence>
<dbReference type="SUPFAM" id="SSF48452">
    <property type="entry name" value="TPR-like"/>
    <property type="match status" value="1"/>
</dbReference>
<keyword evidence="4" id="KW-0472">Membrane</keyword>
<evidence type="ECO:0000256" key="1">
    <source>
        <dbReference type="ARBA" id="ARBA00004442"/>
    </source>
</evidence>
<proteinExistence type="inferred from homology"/>
<accession>A0ABT8L3E7</accession>
<evidence type="ECO:0000313" key="9">
    <source>
        <dbReference type="Proteomes" id="UP001172083"/>
    </source>
</evidence>
<dbReference type="EMBL" id="JAUJEB010000001">
    <property type="protein sequence ID" value="MDN5210768.1"/>
    <property type="molecule type" value="Genomic_DNA"/>
</dbReference>
<comment type="similarity">
    <text evidence="2">Belongs to the SusD family.</text>
</comment>
<evidence type="ECO:0000313" key="8">
    <source>
        <dbReference type="EMBL" id="MDN5210768.1"/>
    </source>
</evidence>
<dbReference type="InterPro" id="IPR011990">
    <property type="entry name" value="TPR-like_helical_dom_sf"/>
</dbReference>
<dbReference type="Pfam" id="PF07980">
    <property type="entry name" value="SusD_RagB"/>
    <property type="match status" value="2"/>
</dbReference>
<name>A0ABT8L3E7_9BACT</name>
<feature type="domain" description="RagB/SusD" evidence="6">
    <location>
        <begin position="606"/>
        <end position="699"/>
    </location>
</feature>
<gene>
    <name evidence="8" type="ORF">QQ020_01875</name>
</gene>
<dbReference type="InterPro" id="IPR012944">
    <property type="entry name" value="SusD_RagB_dom"/>
</dbReference>
<dbReference type="Proteomes" id="UP001172083">
    <property type="component" value="Unassembled WGS sequence"/>
</dbReference>
<evidence type="ECO:0000256" key="4">
    <source>
        <dbReference type="ARBA" id="ARBA00023136"/>
    </source>
</evidence>
<feature type="domain" description="SusD-like N-terminal" evidence="7">
    <location>
        <begin position="28"/>
        <end position="231"/>
    </location>
</feature>
<evidence type="ECO:0000256" key="3">
    <source>
        <dbReference type="ARBA" id="ARBA00022729"/>
    </source>
</evidence>
<dbReference type="RefSeq" id="WP_346756109.1">
    <property type="nucleotide sequence ID" value="NZ_JAUJEB010000001.1"/>
</dbReference>
<evidence type="ECO:0000259" key="7">
    <source>
        <dbReference type="Pfam" id="PF14322"/>
    </source>
</evidence>
<keyword evidence="3" id="KW-0732">Signal</keyword>
<sequence>MKKSIIYFLALSILVPFQACDDFLEADVKSEIVLDDFGNTPEEVSFFLTEAYIHLRDNDIHGNSYWRLLPDDFSISPNGTTFSQFDIAKMNYDSRDGSVLTFWTDNYLGISKTNLIIGKAVENLESLGQNDPDYDAWTELSGQARFIRAFHYFNLVRLFRNAPLIEDFFNSLDAISAVSNVPGDQMKNQEDLLYDFIINDLELAAVQASDAPVRGRVSSWAAKTLLAKVLLTRATIEKHRDGSSDGSVYYQAALTQLNDIIINGGFSLTPYYPDLFYRDNQGNATDEIIFALEYHAEDNSENGLFADSGLNGSGPEEFGTTPGANGGKQLTDWGISIFDLKSPGDIVRRFWSFEDAGFESLDLDDDGTTEDFAPFCPDGSDCEVVGVSQEPYPWTRPYWFELINDNKAFRNSPSGIDVVTDPGSGEQVFSIIWARNQDQLPGIRLMKYRRTPLRQSGYTDATYDADLPILRYAEVLLMYAEAGNELGGPSTVPSGGSMTPLAAVNMIRARARNFMLYPTLTVDDPIVPTSTSYTATYRDIYSRVPEVAVADPHVPAIDNALADQTFNDYFYAISAFKALREMPTSTELVNFADFPETAGWVPDFTASDQAQFREDLLDERYRELAGEQGLRFFDLFRYGRYVDNILAAQKNINPLTGRSISDTHYGTGLMPNPDQRFNYFPVPQREIDQNSNLNQNPGW</sequence>
<keyword evidence="9" id="KW-1185">Reference proteome</keyword>
<evidence type="ECO:0000256" key="2">
    <source>
        <dbReference type="ARBA" id="ARBA00006275"/>
    </source>
</evidence>
<comment type="caution">
    <text evidence="8">The sequence shown here is derived from an EMBL/GenBank/DDBJ whole genome shotgun (WGS) entry which is preliminary data.</text>
</comment>
<keyword evidence="5" id="KW-0998">Cell outer membrane</keyword>
<dbReference type="Gene3D" id="1.25.40.390">
    <property type="match status" value="3"/>
</dbReference>